<feature type="transmembrane region" description="Helical" evidence="6">
    <location>
        <begin position="99"/>
        <end position="117"/>
    </location>
</feature>
<protein>
    <submittedName>
        <fullName evidence="7">Branched-chain amino acid ABC transporter permease</fullName>
    </submittedName>
</protein>
<dbReference type="Pfam" id="PF02653">
    <property type="entry name" value="BPD_transp_2"/>
    <property type="match status" value="1"/>
</dbReference>
<evidence type="ECO:0000256" key="1">
    <source>
        <dbReference type="ARBA" id="ARBA00004651"/>
    </source>
</evidence>
<reference evidence="7" key="1">
    <citation type="journal article" date="2018" name="Int. J. Syst. Evol. Microbiol.">
        <title>Jatrophihabitans telluris sp. nov., isolated from sediment soil of lava forest wetlands and the emended description of the genus Jatrophihabitans.</title>
        <authorList>
            <person name="Lee K.C."/>
            <person name="Suh M.K."/>
            <person name="Eom M.K."/>
            <person name="Kim K.K."/>
            <person name="Kim J.S."/>
            <person name="Kim D.S."/>
            <person name="Ko S.H."/>
            <person name="Shin Y.K."/>
            <person name="Lee J.S."/>
        </authorList>
    </citation>
    <scope>NUCLEOTIDE SEQUENCE</scope>
    <source>
        <strain evidence="7">N237</strain>
    </source>
</reference>
<dbReference type="CDD" id="cd06581">
    <property type="entry name" value="TM_PBP1_LivM_like"/>
    <property type="match status" value="1"/>
</dbReference>
<feature type="transmembrane region" description="Helical" evidence="6">
    <location>
        <begin position="73"/>
        <end position="92"/>
    </location>
</feature>
<dbReference type="Proteomes" id="UP001056336">
    <property type="component" value="Chromosome"/>
</dbReference>
<dbReference type="InterPro" id="IPR001851">
    <property type="entry name" value="ABC_transp_permease"/>
</dbReference>
<evidence type="ECO:0000256" key="2">
    <source>
        <dbReference type="ARBA" id="ARBA00022475"/>
    </source>
</evidence>
<dbReference type="InterPro" id="IPR043428">
    <property type="entry name" value="LivM-like"/>
</dbReference>
<keyword evidence="2" id="KW-1003">Cell membrane</keyword>
<comment type="subcellular location">
    <subcellularLocation>
        <location evidence="1">Cell membrane</location>
        <topology evidence="1">Multi-pass membrane protein</topology>
    </subcellularLocation>
</comment>
<sequence length="344" mass="36574">MIQYLVSVGTLGVITAILVLGVNVRWGFAGELDLGFYLFPAVGAYIYGVVTLPKASKAASISYILGWNQSFPVGVLAAAVVGAVLALVLGAISLRRLRANYFAIVTVASAIIGYAFISQYKPLFNGYNGLYAIAQPFSGSVNLDAQQYADFFFGICLAFLLVIYAILEMIRRSPFGRAVKAVREDEVAALAFGRSPYVLRLKAYVIGGVVGAIGGALLVNYVQAFSPTAWSPLETFLLYGALLVGGTGNNLGAVLGAMVVLIAFPQLVLLLPGLASSPDALPAIENMVVGALIILTLYFKPGGLIPELKSMSGQFRTRGQWNVFWRRKARVSPTADASARQATS</sequence>
<evidence type="ECO:0000256" key="6">
    <source>
        <dbReference type="SAM" id="Phobius"/>
    </source>
</evidence>
<dbReference type="PANTHER" id="PTHR30482">
    <property type="entry name" value="HIGH-AFFINITY BRANCHED-CHAIN AMINO ACID TRANSPORT SYSTEM PERMEASE"/>
    <property type="match status" value="1"/>
</dbReference>
<keyword evidence="5 6" id="KW-0472">Membrane</keyword>
<keyword evidence="3 6" id="KW-0812">Transmembrane</keyword>
<reference evidence="7" key="2">
    <citation type="submission" date="2022-05" db="EMBL/GenBank/DDBJ databases">
        <authorList>
            <person name="Kim J.-S."/>
            <person name="Lee K."/>
            <person name="Suh M."/>
            <person name="Eom M."/>
            <person name="Kim J.-S."/>
            <person name="Kim D.-S."/>
            <person name="Ko S.-H."/>
            <person name="Shin Y."/>
            <person name="Lee J.-S."/>
        </authorList>
    </citation>
    <scope>NUCLEOTIDE SEQUENCE</scope>
    <source>
        <strain evidence="7">N237</strain>
    </source>
</reference>
<organism evidence="7 8">
    <name type="scientific">Jatrophihabitans telluris</name>
    <dbReference type="NCBI Taxonomy" id="2038343"/>
    <lineage>
        <taxon>Bacteria</taxon>
        <taxon>Bacillati</taxon>
        <taxon>Actinomycetota</taxon>
        <taxon>Actinomycetes</taxon>
        <taxon>Jatrophihabitantales</taxon>
        <taxon>Jatrophihabitantaceae</taxon>
        <taxon>Jatrophihabitans</taxon>
    </lineage>
</organism>
<proteinExistence type="predicted"/>
<gene>
    <name evidence="7" type="ORF">M6D93_02940</name>
</gene>
<evidence type="ECO:0000256" key="5">
    <source>
        <dbReference type="ARBA" id="ARBA00023136"/>
    </source>
</evidence>
<keyword evidence="8" id="KW-1185">Reference proteome</keyword>
<evidence type="ECO:0000256" key="3">
    <source>
        <dbReference type="ARBA" id="ARBA00022692"/>
    </source>
</evidence>
<accession>A0ABY4R043</accession>
<dbReference type="RefSeq" id="WP_249772859.1">
    <property type="nucleotide sequence ID" value="NZ_CP097332.1"/>
</dbReference>
<feature type="transmembrane region" description="Helical" evidence="6">
    <location>
        <begin position="148"/>
        <end position="167"/>
    </location>
</feature>
<keyword evidence="4 6" id="KW-1133">Transmembrane helix</keyword>
<feature type="transmembrane region" description="Helical" evidence="6">
    <location>
        <begin position="203"/>
        <end position="223"/>
    </location>
</feature>
<feature type="transmembrane region" description="Helical" evidence="6">
    <location>
        <begin position="229"/>
        <end position="246"/>
    </location>
</feature>
<feature type="transmembrane region" description="Helical" evidence="6">
    <location>
        <begin position="253"/>
        <end position="274"/>
    </location>
</feature>
<name>A0ABY4R043_9ACTN</name>
<feature type="transmembrane region" description="Helical" evidence="6">
    <location>
        <begin position="280"/>
        <end position="299"/>
    </location>
</feature>
<dbReference type="PANTHER" id="PTHR30482:SF1">
    <property type="entry name" value="BRANCHED-CHAIN AMINO ACID TRANSPORT PERMEASE PROTEIN LIVM-RELATED"/>
    <property type="match status" value="1"/>
</dbReference>
<evidence type="ECO:0000313" key="8">
    <source>
        <dbReference type="Proteomes" id="UP001056336"/>
    </source>
</evidence>
<dbReference type="EMBL" id="CP097332">
    <property type="protein sequence ID" value="UQX88963.1"/>
    <property type="molecule type" value="Genomic_DNA"/>
</dbReference>
<feature type="transmembrane region" description="Helical" evidence="6">
    <location>
        <begin position="36"/>
        <end position="53"/>
    </location>
</feature>
<evidence type="ECO:0000313" key="7">
    <source>
        <dbReference type="EMBL" id="UQX88963.1"/>
    </source>
</evidence>
<evidence type="ECO:0000256" key="4">
    <source>
        <dbReference type="ARBA" id="ARBA00022989"/>
    </source>
</evidence>
<feature type="transmembrane region" description="Helical" evidence="6">
    <location>
        <begin position="6"/>
        <end position="24"/>
    </location>
</feature>